<gene>
    <name evidence="1" type="ORF">EV421DRAFT_1221034</name>
</gene>
<comment type="caution">
    <text evidence="1">The sequence shown here is derived from an EMBL/GenBank/DDBJ whole genome shotgun (WGS) entry which is preliminary data.</text>
</comment>
<evidence type="ECO:0000313" key="2">
    <source>
        <dbReference type="Proteomes" id="UP001175226"/>
    </source>
</evidence>
<keyword evidence="2" id="KW-1185">Reference proteome</keyword>
<protein>
    <submittedName>
        <fullName evidence="1">Uncharacterized protein</fullName>
    </submittedName>
</protein>
<proteinExistence type="predicted"/>
<dbReference type="EMBL" id="JAUEPT010000061">
    <property type="protein sequence ID" value="KAK0435624.1"/>
    <property type="molecule type" value="Genomic_DNA"/>
</dbReference>
<sequence>MQPDVHYSPIEIWFEKRVRNHAHTTLRLSPRQRQPPRSVLALHATCAKVAQFSGAAKYIDKQDRVMEDLGVLAEDGSSAEALSSALLKSMNQPILRLG</sequence>
<dbReference type="Proteomes" id="UP001175226">
    <property type="component" value="Unassembled WGS sequence"/>
</dbReference>
<accession>A0AA39J6D2</accession>
<evidence type="ECO:0000313" key="1">
    <source>
        <dbReference type="EMBL" id="KAK0435624.1"/>
    </source>
</evidence>
<reference evidence="1" key="1">
    <citation type="submission" date="2023-06" db="EMBL/GenBank/DDBJ databases">
        <authorList>
            <consortium name="Lawrence Berkeley National Laboratory"/>
            <person name="Ahrendt S."/>
            <person name="Sahu N."/>
            <person name="Indic B."/>
            <person name="Wong-Bajracharya J."/>
            <person name="Merenyi Z."/>
            <person name="Ke H.-M."/>
            <person name="Monk M."/>
            <person name="Kocsube S."/>
            <person name="Drula E."/>
            <person name="Lipzen A."/>
            <person name="Balint B."/>
            <person name="Henrissat B."/>
            <person name="Andreopoulos B."/>
            <person name="Martin F.M."/>
            <person name="Harder C.B."/>
            <person name="Rigling D."/>
            <person name="Ford K.L."/>
            <person name="Foster G.D."/>
            <person name="Pangilinan J."/>
            <person name="Papanicolaou A."/>
            <person name="Barry K."/>
            <person name="LaButti K."/>
            <person name="Viragh M."/>
            <person name="Koriabine M."/>
            <person name="Yan M."/>
            <person name="Riley R."/>
            <person name="Champramary S."/>
            <person name="Plett K.L."/>
            <person name="Tsai I.J."/>
            <person name="Slot J."/>
            <person name="Sipos G."/>
            <person name="Plett J."/>
            <person name="Nagy L.G."/>
            <person name="Grigoriev I.V."/>
        </authorList>
    </citation>
    <scope>NUCLEOTIDE SEQUENCE</scope>
    <source>
        <strain evidence="1">FPL87.14</strain>
    </source>
</reference>
<organism evidence="1 2">
    <name type="scientific">Armillaria borealis</name>
    <dbReference type="NCBI Taxonomy" id="47425"/>
    <lineage>
        <taxon>Eukaryota</taxon>
        <taxon>Fungi</taxon>
        <taxon>Dikarya</taxon>
        <taxon>Basidiomycota</taxon>
        <taxon>Agaricomycotina</taxon>
        <taxon>Agaricomycetes</taxon>
        <taxon>Agaricomycetidae</taxon>
        <taxon>Agaricales</taxon>
        <taxon>Marasmiineae</taxon>
        <taxon>Physalacriaceae</taxon>
        <taxon>Armillaria</taxon>
    </lineage>
</organism>
<name>A0AA39J6D2_9AGAR</name>
<dbReference type="AlphaFoldDB" id="A0AA39J6D2"/>